<evidence type="ECO:0008006" key="3">
    <source>
        <dbReference type="Google" id="ProtNLM"/>
    </source>
</evidence>
<comment type="caution">
    <text evidence="1">The sequence shown here is derived from an EMBL/GenBank/DDBJ whole genome shotgun (WGS) entry which is preliminary data.</text>
</comment>
<keyword evidence="2" id="KW-1185">Reference proteome</keyword>
<dbReference type="Proteomes" id="UP000037035">
    <property type="component" value="Unassembled WGS sequence"/>
</dbReference>
<sequence length="191" mass="21505">MESPGNMWLNLLFFSSTLQVQKIKPTCSRSVLTFRQNNFQVIKKLSEIYLNSWCSCPKDTSLAAQSNVFTVTSHHTKRIQPLSVKCLGALDGVHIPVSVESVLAYSNQNIFLSQNILAVCNFNMKITYLQVGLERTAHKARGLKDAQGRFFHSFGALLHCQCWLWACLGNLLGSLTIQRQAVMVVTRNKQK</sequence>
<name>A0A0L6VCT1_9BASI</name>
<accession>A0A0L6VCT1</accession>
<protein>
    <recommendedName>
        <fullName evidence="3">DDE Tnp4 domain-containing protein</fullName>
    </recommendedName>
</protein>
<evidence type="ECO:0000313" key="1">
    <source>
        <dbReference type="EMBL" id="KNZ57920.1"/>
    </source>
</evidence>
<dbReference type="VEuPathDB" id="FungiDB:VP01_203g8"/>
<dbReference type="EMBL" id="LAVV01006882">
    <property type="protein sequence ID" value="KNZ57920.1"/>
    <property type="molecule type" value="Genomic_DNA"/>
</dbReference>
<organism evidence="1 2">
    <name type="scientific">Puccinia sorghi</name>
    <dbReference type="NCBI Taxonomy" id="27349"/>
    <lineage>
        <taxon>Eukaryota</taxon>
        <taxon>Fungi</taxon>
        <taxon>Dikarya</taxon>
        <taxon>Basidiomycota</taxon>
        <taxon>Pucciniomycotina</taxon>
        <taxon>Pucciniomycetes</taxon>
        <taxon>Pucciniales</taxon>
        <taxon>Pucciniaceae</taxon>
        <taxon>Puccinia</taxon>
    </lineage>
</organism>
<proteinExistence type="predicted"/>
<reference evidence="1 2" key="1">
    <citation type="submission" date="2015-08" db="EMBL/GenBank/DDBJ databases">
        <title>Next Generation Sequencing and Analysis of the Genome of Puccinia sorghi L Schw, the Causal Agent of Maize Common Rust.</title>
        <authorList>
            <person name="Rochi L."/>
            <person name="Burguener G."/>
            <person name="Darino M."/>
            <person name="Turjanski A."/>
            <person name="Kreff E."/>
            <person name="Dieguez M.J."/>
            <person name="Sacco F."/>
        </authorList>
    </citation>
    <scope>NUCLEOTIDE SEQUENCE [LARGE SCALE GENOMIC DNA]</scope>
    <source>
        <strain evidence="1 2">RO10H11247</strain>
    </source>
</reference>
<dbReference type="AlphaFoldDB" id="A0A0L6VCT1"/>
<dbReference type="OrthoDB" id="1681765at2759"/>
<gene>
    <name evidence="1" type="ORF">VP01_203g8</name>
</gene>
<evidence type="ECO:0000313" key="2">
    <source>
        <dbReference type="Proteomes" id="UP000037035"/>
    </source>
</evidence>